<dbReference type="EMBL" id="CM003536">
    <property type="protein sequence ID" value="RCV46598.1"/>
    <property type="molecule type" value="Genomic_DNA"/>
</dbReference>
<feature type="transmembrane region" description="Helical" evidence="1">
    <location>
        <begin position="38"/>
        <end position="57"/>
    </location>
</feature>
<feature type="chain" id="PRO_5016803277" description="Secreted protein" evidence="2">
    <location>
        <begin position="23"/>
        <end position="140"/>
    </location>
</feature>
<reference evidence="3" key="1">
    <citation type="journal article" date="2012" name="Nat. Biotechnol.">
        <title>Reference genome sequence of the model plant Setaria.</title>
        <authorList>
            <person name="Bennetzen J.L."/>
            <person name="Schmutz J."/>
            <person name="Wang H."/>
            <person name="Percifield R."/>
            <person name="Hawkins J."/>
            <person name="Pontaroli A.C."/>
            <person name="Estep M."/>
            <person name="Feng L."/>
            <person name="Vaughn J.N."/>
            <person name="Grimwood J."/>
            <person name="Jenkins J."/>
            <person name="Barry K."/>
            <person name="Lindquist E."/>
            <person name="Hellsten U."/>
            <person name="Deshpande S."/>
            <person name="Wang X."/>
            <person name="Wu X."/>
            <person name="Mitros T."/>
            <person name="Triplett J."/>
            <person name="Yang X."/>
            <person name="Ye C.Y."/>
            <person name="Mauro-Herrera M."/>
            <person name="Wang L."/>
            <person name="Li P."/>
            <person name="Sharma M."/>
            <person name="Sharma R."/>
            <person name="Ronald P.C."/>
            <person name="Panaud O."/>
            <person name="Kellogg E.A."/>
            <person name="Brutnell T.P."/>
            <person name="Doust A.N."/>
            <person name="Tuskan G.A."/>
            <person name="Rokhsar D."/>
            <person name="Devos K.M."/>
        </authorList>
    </citation>
    <scope>NUCLEOTIDE SEQUENCE [LARGE SCALE GENOMIC DNA]</scope>
    <source>
        <strain evidence="3">Yugu1</strain>
    </source>
</reference>
<reference evidence="3" key="2">
    <citation type="submission" date="2015-07" db="EMBL/GenBank/DDBJ databases">
        <authorList>
            <person name="Noorani M."/>
        </authorList>
    </citation>
    <scope>NUCLEOTIDE SEQUENCE</scope>
    <source>
        <strain evidence="3">Yugu1</strain>
    </source>
</reference>
<organism evidence="3">
    <name type="scientific">Setaria italica</name>
    <name type="common">Foxtail millet</name>
    <name type="synonym">Panicum italicum</name>
    <dbReference type="NCBI Taxonomy" id="4555"/>
    <lineage>
        <taxon>Eukaryota</taxon>
        <taxon>Viridiplantae</taxon>
        <taxon>Streptophyta</taxon>
        <taxon>Embryophyta</taxon>
        <taxon>Tracheophyta</taxon>
        <taxon>Spermatophyta</taxon>
        <taxon>Magnoliopsida</taxon>
        <taxon>Liliopsida</taxon>
        <taxon>Poales</taxon>
        <taxon>Poaceae</taxon>
        <taxon>PACMAD clade</taxon>
        <taxon>Panicoideae</taxon>
        <taxon>Panicodae</taxon>
        <taxon>Paniceae</taxon>
        <taxon>Cenchrinae</taxon>
        <taxon>Setaria</taxon>
    </lineage>
</organism>
<keyword evidence="1" id="KW-0812">Transmembrane</keyword>
<feature type="transmembrane region" description="Helical" evidence="1">
    <location>
        <begin position="97"/>
        <end position="117"/>
    </location>
</feature>
<gene>
    <name evidence="3" type="ORF">SETIT_9G543900v2</name>
</gene>
<keyword evidence="2" id="KW-0732">Signal</keyword>
<protein>
    <recommendedName>
        <fullName evidence="4">Secreted protein</fullName>
    </recommendedName>
</protein>
<evidence type="ECO:0008006" key="4">
    <source>
        <dbReference type="Google" id="ProtNLM"/>
    </source>
</evidence>
<dbReference type="AlphaFoldDB" id="A0A368SVX8"/>
<sequence>MPLPNARLLCLISLTNSRSCSGAASLSGHLSAPRRGDGGGVGVGGVVVVVVVAVGGVRSRGGGGFGGRIGVGGGGRSTRRRRGTMRGEYLWRGRRGLGARSSGGFLFFFLFPFSFLLHRPTPFWFWLANRWDGALTGARR</sequence>
<feature type="signal peptide" evidence="2">
    <location>
        <begin position="1"/>
        <end position="22"/>
    </location>
</feature>
<accession>A0A368SVX8</accession>
<keyword evidence="1" id="KW-0472">Membrane</keyword>
<evidence type="ECO:0000313" key="3">
    <source>
        <dbReference type="EMBL" id="RCV46598.1"/>
    </source>
</evidence>
<name>A0A368SVX8_SETIT</name>
<evidence type="ECO:0000256" key="2">
    <source>
        <dbReference type="SAM" id="SignalP"/>
    </source>
</evidence>
<keyword evidence="1" id="KW-1133">Transmembrane helix</keyword>
<evidence type="ECO:0000256" key="1">
    <source>
        <dbReference type="SAM" id="Phobius"/>
    </source>
</evidence>
<proteinExistence type="predicted"/>